<protein>
    <submittedName>
        <fullName evidence="2">Uncharacterized protein</fullName>
    </submittedName>
</protein>
<dbReference type="EMBL" id="JBEDUW010000007">
    <property type="protein sequence ID" value="KAK9911477.1"/>
    <property type="molecule type" value="Genomic_DNA"/>
</dbReference>
<evidence type="ECO:0000313" key="3">
    <source>
        <dbReference type="Proteomes" id="UP001457282"/>
    </source>
</evidence>
<evidence type="ECO:0000256" key="1">
    <source>
        <dbReference type="SAM" id="MobiDB-lite"/>
    </source>
</evidence>
<proteinExistence type="predicted"/>
<dbReference type="Proteomes" id="UP001457282">
    <property type="component" value="Unassembled WGS sequence"/>
</dbReference>
<sequence length="78" mass="9042">MAQRKRRREQQLRSISRSARGEETPTLGSRWFAEKIRSNDGERHMLGSRRGWWQDTGSKAAMVDQAQAQFGRNCDFGD</sequence>
<evidence type="ECO:0000313" key="2">
    <source>
        <dbReference type="EMBL" id="KAK9911477.1"/>
    </source>
</evidence>
<keyword evidence="3" id="KW-1185">Reference proteome</keyword>
<reference evidence="2 3" key="1">
    <citation type="journal article" date="2023" name="G3 (Bethesda)">
        <title>A chromosome-length genome assembly and annotation of blackberry (Rubus argutus, cv. 'Hillquist').</title>
        <authorList>
            <person name="Bruna T."/>
            <person name="Aryal R."/>
            <person name="Dudchenko O."/>
            <person name="Sargent D.J."/>
            <person name="Mead D."/>
            <person name="Buti M."/>
            <person name="Cavallini A."/>
            <person name="Hytonen T."/>
            <person name="Andres J."/>
            <person name="Pham M."/>
            <person name="Weisz D."/>
            <person name="Mascagni F."/>
            <person name="Usai G."/>
            <person name="Natali L."/>
            <person name="Bassil N."/>
            <person name="Fernandez G.E."/>
            <person name="Lomsadze A."/>
            <person name="Armour M."/>
            <person name="Olukolu B."/>
            <person name="Poorten T."/>
            <person name="Britton C."/>
            <person name="Davik J."/>
            <person name="Ashrafi H."/>
            <person name="Aiden E.L."/>
            <person name="Borodovsky M."/>
            <person name="Worthington M."/>
        </authorList>
    </citation>
    <scope>NUCLEOTIDE SEQUENCE [LARGE SCALE GENOMIC DNA]</scope>
    <source>
        <strain evidence="2">PI 553951</strain>
    </source>
</reference>
<organism evidence="2 3">
    <name type="scientific">Rubus argutus</name>
    <name type="common">Southern blackberry</name>
    <dbReference type="NCBI Taxonomy" id="59490"/>
    <lineage>
        <taxon>Eukaryota</taxon>
        <taxon>Viridiplantae</taxon>
        <taxon>Streptophyta</taxon>
        <taxon>Embryophyta</taxon>
        <taxon>Tracheophyta</taxon>
        <taxon>Spermatophyta</taxon>
        <taxon>Magnoliopsida</taxon>
        <taxon>eudicotyledons</taxon>
        <taxon>Gunneridae</taxon>
        <taxon>Pentapetalae</taxon>
        <taxon>rosids</taxon>
        <taxon>fabids</taxon>
        <taxon>Rosales</taxon>
        <taxon>Rosaceae</taxon>
        <taxon>Rosoideae</taxon>
        <taxon>Rosoideae incertae sedis</taxon>
        <taxon>Rubus</taxon>
    </lineage>
</organism>
<accession>A0AAW1VTV5</accession>
<comment type="caution">
    <text evidence="2">The sequence shown here is derived from an EMBL/GenBank/DDBJ whole genome shotgun (WGS) entry which is preliminary data.</text>
</comment>
<feature type="region of interest" description="Disordered" evidence="1">
    <location>
        <begin position="1"/>
        <end position="32"/>
    </location>
</feature>
<gene>
    <name evidence="2" type="ORF">M0R45_035385</name>
</gene>
<dbReference type="AlphaFoldDB" id="A0AAW1VTV5"/>
<name>A0AAW1VTV5_RUBAR</name>